<dbReference type="InterPro" id="IPR045049">
    <property type="entry name" value="Pcy1-like"/>
</dbReference>
<dbReference type="PANTHER" id="PTHR10739:SF13">
    <property type="entry name" value="CHOLINE-PHOSPHATE CYTIDYLYLTRANSFERASE"/>
    <property type="match status" value="1"/>
</dbReference>
<keyword evidence="3" id="KW-0597">Phosphoprotein</keyword>
<evidence type="ECO:0000256" key="10">
    <source>
        <dbReference type="ARBA" id="ARBA00076205"/>
    </source>
</evidence>
<evidence type="ECO:0000256" key="1">
    <source>
        <dbReference type="ARBA" id="ARBA00010101"/>
    </source>
</evidence>
<keyword evidence="8" id="KW-1208">Phospholipid metabolism</keyword>
<feature type="domain" description="Cytidyltransferase-like" evidence="13">
    <location>
        <begin position="159"/>
        <end position="286"/>
    </location>
</feature>
<feature type="compositionally biased region" description="Basic and acidic residues" evidence="12">
    <location>
        <begin position="474"/>
        <end position="492"/>
    </location>
</feature>
<dbReference type="FunFam" id="3.40.50.620:FF:000147">
    <property type="entry name" value="Cholinephosphate cytidylyltransferase"/>
    <property type="match status" value="1"/>
</dbReference>
<evidence type="ECO:0000259" key="13">
    <source>
        <dbReference type="Pfam" id="PF01467"/>
    </source>
</evidence>
<keyword evidence="15" id="KW-1185">Reference proteome</keyword>
<keyword evidence="5" id="KW-0548">Nucleotidyltransferase</keyword>
<gene>
    <name evidence="14" type="ORF">Z518_01147</name>
</gene>
<dbReference type="HOGENOM" id="CLU_034585_5_1_1"/>
<dbReference type="NCBIfam" id="TIGR00125">
    <property type="entry name" value="cyt_tran_rel"/>
    <property type="match status" value="1"/>
</dbReference>
<dbReference type="GO" id="GO:0031210">
    <property type="term" value="F:phosphatidylcholine binding"/>
    <property type="evidence" value="ECO:0007669"/>
    <property type="project" value="TreeGrafter"/>
</dbReference>
<keyword evidence="4" id="KW-0808">Transferase</keyword>
<evidence type="ECO:0000313" key="15">
    <source>
        <dbReference type="Proteomes" id="UP000053617"/>
    </source>
</evidence>
<dbReference type="GO" id="GO:0005635">
    <property type="term" value="C:nuclear envelope"/>
    <property type="evidence" value="ECO:0007669"/>
    <property type="project" value="EnsemblFungi"/>
</dbReference>
<evidence type="ECO:0000256" key="12">
    <source>
        <dbReference type="SAM" id="MobiDB-lite"/>
    </source>
</evidence>
<dbReference type="SUPFAM" id="SSF52374">
    <property type="entry name" value="Nucleotidylyl transferase"/>
    <property type="match status" value="1"/>
</dbReference>
<name>A0A0D2J338_9EURO</name>
<feature type="region of interest" description="Disordered" evidence="12">
    <location>
        <begin position="431"/>
        <end position="492"/>
    </location>
</feature>
<sequence>MSSPSSSASAKRKRTSGPDRLKSAATDLQQPSHDASGEELAASLSHNTRNRKHTPSNSVDSTVPPRKRARTRSNANSYESNGTRAPDPAQHPGPSSHDDEAEEAEEHGKKRQRTFLGATTKAVVNGDGGTMQDPPKAGLREPVGYKTNPPPTGRPVRVYADGVFDLFHLGHMRQLEQAKTAFPDTYLIVGVTGDAETHKRKGLTVLTGAERAETVRHCRWVDEVIPNCPWIVTPAFLAEHKIDYVAHDDEPYGAEEGDDIYAPIKKEGKFLVTQRTEGVSTTGIITKIVRDYEKYIVRQLKRGTSRQELNISWLKKNELDIKRHVQELRDSIKTNWATAGGEISRDFRQFWLNASSRPASPAPFNRQHSDGLRSPSAVSAVEHLKHLDIPGSTDKRSDSPGRISRNEDFATGYSLGLIGGVKSWMMRGRRALRDSQGPSPEGSEDDEARSPISNDGDAVGIGLKTPPMGRGRKGKSESELEDTRREAMDVMH</sequence>
<dbReference type="STRING" id="1442369.A0A0D2J338"/>
<dbReference type="EC" id="2.7.7.15" evidence="9"/>
<dbReference type="Gene3D" id="3.40.50.620">
    <property type="entry name" value="HUPs"/>
    <property type="match status" value="1"/>
</dbReference>
<evidence type="ECO:0000256" key="9">
    <source>
        <dbReference type="ARBA" id="ARBA00026101"/>
    </source>
</evidence>
<dbReference type="GO" id="GO:0042564">
    <property type="term" value="C:NLS-dependent protein nuclear import complex"/>
    <property type="evidence" value="ECO:0007669"/>
    <property type="project" value="EnsemblFungi"/>
</dbReference>
<dbReference type="OrthoDB" id="17102at2759"/>
<dbReference type="GeneID" id="25289218"/>
<evidence type="ECO:0000256" key="11">
    <source>
        <dbReference type="ARBA" id="ARBA00080967"/>
    </source>
</evidence>
<evidence type="ECO:0000256" key="5">
    <source>
        <dbReference type="ARBA" id="ARBA00022695"/>
    </source>
</evidence>
<keyword evidence="6" id="KW-0443">Lipid metabolism</keyword>
<reference evidence="14 15" key="1">
    <citation type="submission" date="2015-01" db="EMBL/GenBank/DDBJ databases">
        <title>The Genome Sequence of Rhinocladiella mackenzie CBS 650.93.</title>
        <authorList>
            <consortium name="The Broad Institute Genomics Platform"/>
            <person name="Cuomo C."/>
            <person name="de Hoog S."/>
            <person name="Gorbushina A."/>
            <person name="Stielow B."/>
            <person name="Teixiera M."/>
            <person name="Abouelleil A."/>
            <person name="Chapman S.B."/>
            <person name="Priest M."/>
            <person name="Young S.K."/>
            <person name="Wortman J."/>
            <person name="Nusbaum C."/>
            <person name="Birren B."/>
        </authorList>
    </citation>
    <scope>NUCLEOTIDE SEQUENCE [LARGE SCALE GENOMIC DNA]</scope>
    <source>
        <strain evidence="14 15">CBS 650.93</strain>
    </source>
</reference>
<keyword evidence="7" id="KW-0594">Phospholipid biosynthesis</keyword>
<dbReference type="AlphaFoldDB" id="A0A0D2J338"/>
<evidence type="ECO:0000256" key="8">
    <source>
        <dbReference type="ARBA" id="ARBA00023264"/>
    </source>
</evidence>
<feature type="region of interest" description="Disordered" evidence="12">
    <location>
        <begin position="1"/>
        <end position="154"/>
    </location>
</feature>
<feature type="region of interest" description="Disordered" evidence="12">
    <location>
        <begin position="384"/>
        <end position="406"/>
    </location>
</feature>
<evidence type="ECO:0000256" key="7">
    <source>
        <dbReference type="ARBA" id="ARBA00023209"/>
    </source>
</evidence>
<accession>A0A0D2J338</accession>
<evidence type="ECO:0000313" key="14">
    <source>
        <dbReference type="EMBL" id="KIX10066.1"/>
    </source>
</evidence>
<protein>
    <recommendedName>
        <fullName evidence="9">choline-phosphate cytidylyltransferase</fullName>
        <ecNumber evidence="9">2.7.7.15</ecNumber>
    </recommendedName>
    <alternativeName>
        <fullName evidence="10">CTP:phosphocholine cytidylyltransferase</fullName>
    </alternativeName>
    <alternativeName>
        <fullName evidence="11">Phosphorylcholine transferase</fullName>
    </alternativeName>
</protein>
<organism evidence="14 15">
    <name type="scientific">Rhinocladiella mackenziei CBS 650.93</name>
    <dbReference type="NCBI Taxonomy" id="1442369"/>
    <lineage>
        <taxon>Eukaryota</taxon>
        <taxon>Fungi</taxon>
        <taxon>Dikarya</taxon>
        <taxon>Ascomycota</taxon>
        <taxon>Pezizomycotina</taxon>
        <taxon>Eurotiomycetes</taxon>
        <taxon>Chaetothyriomycetidae</taxon>
        <taxon>Chaetothyriales</taxon>
        <taxon>Herpotrichiellaceae</taxon>
        <taxon>Rhinocladiella</taxon>
    </lineage>
</organism>
<evidence type="ECO:0000256" key="6">
    <source>
        <dbReference type="ARBA" id="ARBA00023098"/>
    </source>
</evidence>
<evidence type="ECO:0000256" key="3">
    <source>
        <dbReference type="ARBA" id="ARBA00022553"/>
    </source>
</evidence>
<dbReference type="InterPro" id="IPR014729">
    <property type="entry name" value="Rossmann-like_a/b/a_fold"/>
</dbReference>
<dbReference type="PANTHER" id="PTHR10739">
    <property type="entry name" value="CYTIDYLYLTRANSFERASE"/>
    <property type="match status" value="1"/>
</dbReference>
<dbReference type="GO" id="GO:0004105">
    <property type="term" value="F:choline-phosphate cytidylyltransferase activity"/>
    <property type="evidence" value="ECO:0007669"/>
    <property type="project" value="UniProtKB-EC"/>
</dbReference>
<comment type="similarity">
    <text evidence="1">Belongs to the cytidylyltransferase family.</text>
</comment>
<dbReference type="Proteomes" id="UP000053617">
    <property type="component" value="Unassembled WGS sequence"/>
</dbReference>
<dbReference type="EMBL" id="KN847475">
    <property type="protein sequence ID" value="KIX10066.1"/>
    <property type="molecule type" value="Genomic_DNA"/>
</dbReference>
<dbReference type="InterPro" id="IPR004821">
    <property type="entry name" value="Cyt_trans-like"/>
</dbReference>
<keyword evidence="2" id="KW-0444">Lipid biosynthesis</keyword>
<evidence type="ECO:0000256" key="4">
    <source>
        <dbReference type="ARBA" id="ARBA00022679"/>
    </source>
</evidence>
<proteinExistence type="inferred from homology"/>
<feature type="compositionally biased region" description="Polar residues" evidence="12">
    <location>
        <begin position="72"/>
        <end position="83"/>
    </location>
</feature>
<dbReference type="VEuPathDB" id="FungiDB:Z518_01147"/>
<feature type="region of interest" description="Disordered" evidence="12">
    <location>
        <begin position="359"/>
        <end position="378"/>
    </location>
</feature>
<dbReference type="InterPro" id="IPR041723">
    <property type="entry name" value="CCT"/>
</dbReference>
<evidence type="ECO:0000256" key="2">
    <source>
        <dbReference type="ARBA" id="ARBA00022516"/>
    </source>
</evidence>
<dbReference type="Pfam" id="PF01467">
    <property type="entry name" value="CTP_transf_like"/>
    <property type="match status" value="1"/>
</dbReference>
<dbReference type="CDD" id="cd02174">
    <property type="entry name" value="CCT"/>
    <property type="match status" value="1"/>
</dbReference>
<dbReference type="RefSeq" id="XP_013277202.1">
    <property type="nucleotide sequence ID" value="XM_013421748.1"/>
</dbReference>